<dbReference type="EMBL" id="AHTH01000039">
    <property type="protein sequence ID" value="EHR40457.1"/>
    <property type="molecule type" value="Genomic_DNA"/>
</dbReference>
<evidence type="ECO:0000313" key="2">
    <source>
        <dbReference type="EMBL" id="EHR40457.1"/>
    </source>
</evidence>
<name>H3ZGD7_9ALTE</name>
<dbReference type="PANTHER" id="PTHR37946">
    <property type="entry name" value="SLL1969 PROTEIN"/>
    <property type="match status" value="1"/>
</dbReference>
<evidence type="ECO:0000259" key="1">
    <source>
        <dbReference type="Pfam" id="PF12697"/>
    </source>
</evidence>
<dbReference type="RefSeq" id="WP_008951112.1">
    <property type="nucleotide sequence ID" value="NZ_AHTH01000039.1"/>
</dbReference>
<dbReference type="Gene3D" id="3.40.50.1820">
    <property type="entry name" value="alpha/beta hydrolase"/>
    <property type="match status" value="1"/>
</dbReference>
<sequence length="359" mass="40520">MTQAEELQFGEQRYPVHYDLATPYLLLAEAAQVDRFELTGLLRAAEVESKLGIYVIEPLVTDKIPILMIHGLYSSPLIWRRLSWAIYADPQLAKRYQIWHAFYPTGPPPFFNAMRLRRELEQLRAELHNLAVSNSAATAPALEQMWLIGHSMGGIISRTMVVDSGNALWDRTFKVAPEQLRLEEQTLGPLREIFFLTPKPYVSAVVFLDTPHQGSDQARGLAGRLASSLIRLPGSMYQVFSRLWQDERMHYLTDEMRPYMSAQGPDSVRVLSPSHPLLQELSKLPPQVPVYSVIGNNRPKRCQTPLVCPGLNDGVVSYHSAHLPQAQAELIVPSKHDSYQSPEAIAFILQQLTAWQSAN</sequence>
<dbReference type="Pfam" id="PF12697">
    <property type="entry name" value="Abhydrolase_6"/>
    <property type="match status" value="1"/>
</dbReference>
<dbReference type="eggNOG" id="COG1075">
    <property type="taxonomic scope" value="Bacteria"/>
</dbReference>
<dbReference type="STRING" id="1129374.AJE_12169"/>
<accession>H3ZGD7</accession>
<dbReference type="InterPro" id="IPR029058">
    <property type="entry name" value="AB_hydrolase_fold"/>
</dbReference>
<protein>
    <recommendedName>
        <fullName evidence="1">AB hydrolase-1 domain-containing protein</fullName>
    </recommendedName>
</protein>
<keyword evidence="3" id="KW-1185">Reference proteome</keyword>
<comment type="caution">
    <text evidence="2">The sequence shown here is derived from an EMBL/GenBank/DDBJ whole genome shotgun (WGS) entry which is preliminary data.</text>
</comment>
<dbReference type="PATRIC" id="fig|1129374.4.peg.2419"/>
<dbReference type="InterPro" id="IPR000073">
    <property type="entry name" value="AB_hydrolase_1"/>
</dbReference>
<gene>
    <name evidence="2" type="ORF">AJE_12169</name>
</gene>
<dbReference type="PANTHER" id="PTHR37946:SF1">
    <property type="entry name" value="SLL1969 PROTEIN"/>
    <property type="match status" value="1"/>
</dbReference>
<dbReference type="AlphaFoldDB" id="H3ZGD7"/>
<reference evidence="2 3" key="1">
    <citation type="journal article" date="2012" name="J. Bacteriol.">
        <title>Genome Sequence of Extracellular-Protease-Producing Alishewanella jeotgali Isolated from Traditional Korean Fermented Seafood.</title>
        <authorList>
            <person name="Jung J."/>
            <person name="Chun J."/>
            <person name="Park W."/>
        </authorList>
    </citation>
    <scope>NUCLEOTIDE SEQUENCE [LARGE SCALE GENOMIC DNA]</scope>
    <source>
        <strain evidence="2 3">KCTC 22429</strain>
    </source>
</reference>
<feature type="domain" description="AB hydrolase-1" evidence="1">
    <location>
        <begin position="66"/>
        <end position="345"/>
    </location>
</feature>
<evidence type="ECO:0000313" key="3">
    <source>
        <dbReference type="Proteomes" id="UP000012046"/>
    </source>
</evidence>
<dbReference type="Proteomes" id="UP000012046">
    <property type="component" value="Unassembled WGS sequence"/>
</dbReference>
<proteinExistence type="predicted"/>
<organism evidence="2 3">
    <name type="scientific">Alishewanella jeotgali KCTC 22429</name>
    <dbReference type="NCBI Taxonomy" id="1129374"/>
    <lineage>
        <taxon>Bacteria</taxon>
        <taxon>Pseudomonadati</taxon>
        <taxon>Pseudomonadota</taxon>
        <taxon>Gammaproteobacteria</taxon>
        <taxon>Alteromonadales</taxon>
        <taxon>Alteromonadaceae</taxon>
        <taxon>Alishewanella</taxon>
    </lineage>
</organism>
<dbReference type="SUPFAM" id="SSF53474">
    <property type="entry name" value="alpha/beta-Hydrolases"/>
    <property type="match status" value="1"/>
</dbReference>